<keyword evidence="3" id="KW-1185">Reference proteome</keyword>
<reference evidence="2 3" key="1">
    <citation type="journal article" date="2014" name="PLoS ONE">
        <title>Global Analysis of Gene Expression Profiles in Physic Nut (Jatropha curcas L.) Seedlings Exposed to Salt Stress.</title>
        <authorList>
            <person name="Zhang L."/>
            <person name="Zhang C."/>
            <person name="Wu P."/>
            <person name="Chen Y."/>
            <person name="Li M."/>
            <person name="Jiang H."/>
            <person name="Wu G."/>
        </authorList>
    </citation>
    <scope>NUCLEOTIDE SEQUENCE [LARGE SCALE GENOMIC DNA]</scope>
    <source>
        <strain evidence="3">cv. GZQX0401</strain>
        <tissue evidence="2">Young leaves</tissue>
    </source>
</reference>
<feature type="region of interest" description="Disordered" evidence="1">
    <location>
        <begin position="119"/>
        <end position="301"/>
    </location>
</feature>
<feature type="region of interest" description="Disordered" evidence="1">
    <location>
        <begin position="359"/>
        <end position="419"/>
    </location>
</feature>
<dbReference type="Proteomes" id="UP000027138">
    <property type="component" value="Unassembled WGS sequence"/>
</dbReference>
<feature type="compositionally biased region" description="Acidic residues" evidence="1">
    <location>
        <begin position="202"/>
        <end position="215"/>
    </location>
</feature>
<protein>
    <submittedName>
        <fullName evidence="2">Uncharacterized protein</fullName>
    </submittedName>
</protein>
<proteinExistence type="predicted"/>
<organism evidence="2 3">
    <name type="scientific">Jatropha curcas</name>
    <name type="common">Barbados nut</name>
    <dbReference type="NCBI Taxonomy" id="180498"/>
    <lineage>
        <taxon>Eukaryota</taxon>
        <taxon>Viridiplantae</taxon>
        <taxon>Streptophyta</taxon>
        <taxon>Embryophyta</taxon>
        <taxon>Tracheophyta</taxon>
        <taxon>Spermatophyta</taxon>
        <taxon>Magnoliopsida</taxon>
        <taxon>eudicotyledons</taxon>
        <taxon>Gunneridae</taxon>
        <taxon>Pentapetalae</taxon>
        <taxon>rosids</taxon>
        <taxon>fabids</taxon>
        <taxon>Malpighiales</taxon>
        <taxon>Euphorbiaceae</taxon>
        <taxon>Crotonoideae</taxon>
        <taxon>Jatropheae</taxon>
        <taxon>Jatropha</taxon>
    </lineage>
</organism>
<dbReference type="STRING" id="180498.A0A067JM23"/>
<accession>A0A067JM23</accession>
<dbReference type="OrthoDB" id="1751168at2759"/>
<dbReference type="EMBL" id="KK915185">
    <property type="protein sequence ID" value="KDP23853.1"/>
    <property type="molecule type" value="Genomic_DNA"/>
</dbReference>
<feature type="compositionally biased region" description="Basic and acidic residues" evidence="1">
    <location>
        <begin position="138"/>
        <end position="201"/>
    </location>
</feature>
<gene>
    <name evidence="2" type="ORF">JCGZ_27157</name>
</gene>
<evidence type="ECO:0000313" key="2">
    <source>
        <dbReference type="EMBL" id="KDP23853.1"/>
    </source>
</evidence>
<feature type="compositionally biased region" description="Basic and acidic residues" evidence="1">
    <location>
        <begin position="216"/>
        <end position="289"/>
    </location>
</feature>
<feature type="compositionally biased region" description="Basic residues" evidence="1">
    <location>
        <begin position="369"/>
        <end position="386"/>
    </location>
</feature>
<name>A0A067JM23_JATCU</name>
<dbReference type="AlphaFoldDB" id="A0A067JM23"/>
<feature type="compositionally biased region" description="Basic residues" evidence="1">
    <location>
        <begin position="408"/>
        <end position="419"/>
    </location>
</feature>
<evidence type="ECO:0000256" key="1">
    <source>
        <dbReference type="SAM" id="MobiDB-lite"/>
    </source>
</evidence>
<sequence>MWLRLATIKKEDFVRKIVKKVSADKQGLIECSNLTESMKWLYKLIVHYIYPKSASLIYVNQVELCIMWHIVERKPLNLCHIIFDKLQKQNNPKKLPYGMILTPVFEFLNIDLDEHVGSSVSKLDSGSLKMKDEEEEKEKEVKAEKKEKMKEEKEKEEIEKQKKVKSEAEKKKEKEKGKLEEIVKEERKSEEKEEEKKSAEKAEEEEEGTQEEELEEVRTEEKEKESTVEKEETEKESTVEKEESEKETGKKEEPEKSEKGKKVEEGSDAETEKLEISDEEKTTEDKTEQESELQSAQRSREIMLGRIEKELIEEHNKEIDEAIQKSQTIIEQNQSLIKTLEKMKDVNMRKLATLRVKGTTYIPSSEKPKHVKHTAGKHRTHGKKPPLHPSSKRSESPSETAPAQPLRSSKRLRFGPKPL</sequence>
<evidence type="ECO:0000313" key="3">
    <source>
        <dbReference type="Proteomes" id="UP000027138"/>
    </source>
</evidence>